<sequence length="273" mass="31129">MSMLELSMSLPIKVQNGGLFISRGIGSHPARQLHSWEIIFVEKGTLTIRENNEIFSVNAGESLLLWPQRLHVGIGQFPADLKFYWLHFEVTSGENVSLPEALLSIPQHARVSEPQYIISLFRQFLREQENIHRSVALELILLLILQQVSAAAGEQPADSPGNALAWRAQQIIRTRFHLPLSASTLARELHCNADYLGRIYRHVFRLTLTEALHRQRVRAAEKLLISDSLSLTEVAMKCGFNDVGYFRKIFRKHTSLTPAAWKRRYCKEHINSA</sequence>
<dbReference type="InterPro" id="IPR037923">
    <property type="entry name" value="HTH-like"/>
</dbReference>
<protein>
    <recommendedName>
        <fullName evidence="5">Arabinose operon regulatory protein</fullName>
    </recommendedName>
</protein>
<keyword evidence="4" id="KW-0804">Transcription</keyword>
<evidence type="ECO:0000256" key="2">
    <source>
        <dbReference type="ARBA" id="ARBA00023125"/>
    </source>
</evidence>
<keyword evidence="1" id="KW-0805">Transcription regulation</keyword>
<organism evidence="7 8">
    <name type="scientific">Klebsiella michiganensis</name>
    <dbReference type="NCBI Taxonomy" id="1134687"/>
    <lineage>
        <taxon>Bacteria</taxon>
        <taxon>Pseudomonadati</taxon>
        <taxon>Pseudomonadota</taxon>
        <taxon>Gammaproteobacteria</taxon>
        <taxon>Enterobacterales</taxon>
        <taxon>Enterobacteriaceae</taxon>
        <taxon>Klebsiella/Raoultella group</taxon>
        <taxon>Klebsiella</taxon>
    </lineage>
</organism>
<dbReference type="SMART" id="SM00342">
    <property type="entry name" value="HTH_ARAC"/>
    <property type="match status" value="1"/>
</dbReference>
<evidence type="ECO:0000313" key="8">
    <source>
        <dbReference type="Proteomes" id="UP000020202"/>
    </source>
</evidence>
<gene>
    <name evidence="7" type="ORF">L373_00033</name>
</gene>
<comment type="caution">
    <text evidence="7">The sequence shown here is derived from an EMBL/GenBank/DDBJ whole genome shotgun (WGS) entry which is preliminary data.</text>
</comment>
<dbReference type="PANTHER" id="PTHR43280">
    <property type="entry name" value="ARAC-FAMILY TRANSCRIPTIONAL REGULATOR"/>
    <property type="match status" value="1"/>
</dbReference>
<dbReference type="PROSITE" id="PS01124">
    <property type="entry name" value="HTH_ARAC_FAMILY_2"/>
    <property type="match status" value="1"/>
</dbReference>
<dbReference type="Pfam" id="PF12833">
    <property type="entry name" value="HTH_18"/>
    <property type="match status" value="1"/>
</dbReference>
<dbReference type="PROSITE" id="PS00041">
    <property type="entry name" value="HTH_ARAC_FAMILY_1"/>
    <property type="match status" value="1"/>
</dbReference>
<proteinExistence type="predicted"/>
<dbReference type="Proteomes" id="UP000020202">
    <property type="component" value="Unassembled WGS sequence"/>
</dbReference>
<feature type="domain" description="HTH araC/xylS-type" evidence="6">
    <location>
        <begin position="166"/>
        <end position="264"/>
    </location>
</feature>
<evidence type="ECO:0000256" key="5">
    <source>
        <dbReference type="ARBA" id="ARBA00044978"/>
    </source>
</evidence>
<dbReference type="PANTHER" id="PTHR43280:SF10">
    <property type="entry name" value="REGULATORY PROTEIN POCR"/>
    <property type="match status" value="1"/>
</dbReference>
<keyword evidence="3" id="KW-0010">Activator</keyword>
<dbReference type="InterPro" id="IPR018060">
    <property type="entry name" value="HTH_AraC"/>
</dbReference>
<dbReference type="GO" id="GO:0043565">
    <property type="term" value="F:sequence-specific DNA binding"/>
    <property type="evidence" value="ECO:0007669"/>
    <property type="project" value="InterPro"/>
</dbReference>
<dbReference type="GO" id="GO:0003700">
    <property type="term" value="F:DNA-binding transcription factor activity"/>
    <property type="evidence" value="ECO:0007669"/>
    <property type="project" value="InterPro"/>
</dbReference>
<evidence type="ECO:0000313" key="7">
    <source>
        <dbReference type="EMBL" id="EWF94405.1"/>
    </source>
</evidence>
<keyword evidence="2" id="KW-0238">DNA-binding</keyword>
<dbReference type="Pfam" id="PF02311">
    <property type="entry name" value="AraC_binding"/>
    <property type="match status" value="1"/>
</dbReference>
<dbReference type="InterPro" id="IPR018062">
    <property type="entry name" value="HTH_AraC-typ_CS"/>
</dbReference>
<dbReference type="SUPFAM" id="SSF46689">
    <property type="entry name" value="Homeodomain-like"/>
    <property type="match status" value="1"/>
</dbReference>
<dbReference type="EMBL" id="JCNZ01000001">
    <property type="protein sequence ID" value="EWF94405.1"/>
    <property type="molecule type" value="Genomic_DNA"/>
</dbReference>
<dbReference type="PRINTS" id="PR00032">
    <property type="entry name" value="HTHARAC"/>
</dbReference>
<dbReference type="AlphaFoldDB" id="A0A7H5AG90"/>
<dbReference type="SUPFAM" id="SSF51215">
    <property type="entry name" value="Regulatory protein AraC"/>
    <property type="match status" value="1"/>
</dbReference>
<evidence type="ECO:0000259" key="6">
    <source>
        <dbReference type="PROSITE" id="PS01124"/>
    </source>
</evidence>
<dbReference type="InterPro" id="IPR009057">
    <property type="entry name" value="Homeodomain-like_sf"/>
</dbReference>
<evidence type="ECO:0000256" key="3">
    <source>
        <dbReference type="ARBA" id="ARBA00023159"/>
    </source>
</evidence>
<dbReference type="Gene3D" id="1.10.10.60">
    <property type="entry name" value="Homeodomain-like"/>
    <property type="match status" value="1"/>
</dbReference>
<accession>A0A7H5AG90</accession>
<evidence type="ECO:0000256" key="1">
    <source>
        <dbReference type="ARBA" id="ARBA00023015"/>
    </source>
</evidence>
<dbReference type="InterPro" id="IPR003313">
    <property type="entry name" value="AraC-bd"/>
</dbReference>
<reference evidence="7 8" key="1">
    <citation type="submission" date="2014-01" db="EMBL/GenBank/DDBJ databases">
        <title>The Genome Sequence of Klebsiella oxytoca MGH 27.</title>
        <authorList>
            <consortium name="The Broad Institute Genomics Platform"/>
            <consortium name="The Broad Institute Genome Sequencing Center for Infectious Disease"/>
            <person name="Murphy C."/>
            <person name="Cosimi L."/>
            <person name="Cerqueira G."/>
            <person name="Feldgarden M."/>
            <person name="Earl A."/>
            <person name="Hung D."/>
            <person name="Onderdonk A.B."/>
            <person name="Ferraro M.J."/>
            <person name="Hooper D."/>
            <person name="Dekker J."/>
            <person name="O'Brien T."/>
            <person name="Huang S."/>
            <person name="Quan V."/>
            <person name="Ernst C."/>
            <person name="Delaney M."/>
            <person name="DuBois A."/>
            <person name="Kim D.S."/>
            <person name="Young S.K."/>
            <person name="Zeng Q."/>
            <person name="Gargeya S."/>
            <person name="Fitzgerald M."/>
            <person name="Abouelleil A."/>
            <person name="Alvarado L."/>
            <person name="Berlin A.M."/>
            <person name="Chapman S.B."/>
            <person name="Gainer-Dewar J."/>
            <person name="Goldberg J."/>
            <person name="Gnerre S."/>
            <person name="Griggs A."/>
            <person name="Gujja S."/>
            <person name="Hansen M."/>
            <person name="Howarth C."/>
            <person name="Imamovic A."/>
            <person name="Ireland A."/>
            <person name="Larimer J."/>
            <person name="McCowan C."/>
            <person name="Murphy C."/>
            <person name="Pearson M."/>
            <person name="Poon T.W."/>
            <person name="Priest M."/>
            <person name="Roberts A."/>
            <person name="Saif S."/>
            <person name="Shea T."/>
            <person name="Sykes S."/>
            <person name="Wortman J."/>
            <person name="Nusbaum C."/>
            <person name="Birren B."/>
        </authorList>
    </citation>
    <scope>NUCLEOTIDE SEQUENCE [LARGE SCALE GENOMIC DNA]</scope>
    <source>
        <strain evidence="7 8">MGH 27</strain>
    </source>
</reference>
<dbReference type="InterPro" id="IPR020449">
    <property type="entry name" value="Tscrpt_reg_AraC-type_HTH"/>
</dbReference>
<evidence type="ECO:0000256" key="4">
    <source>
        <dbReference type="ARBA" id="ARBA00023163"/>
    </source>
</evidence>
<name>A0A7H5AG90_9ENTR</name>